<dbReference type="AlphaFoldDB" id="A0A2G8IUK1"/>
<organism evidence="2 3">
    <name type="scientific">Bacillus pumilus</name>
    <name type="common">Bacillus mesentericus</name>
    <dbReference type="NCBI Taxonomy" id="1408"/>
    <lineage>
        <taxon>Bacteria</taxon>
        <taxon>Bacillati</taxon>
        <taxon>Bacillota</taxon>
        <taxon>Bacilli</taxon>
        <taxon>Bacillales</taxon>
        <taxon>Bacillaceae</taxon>
        <taxon>Bacillus</taxon>
    </lineage>
</organism>
<dbReference type="EMBL" id="PEKP01000009">
    <property type="protein sequence ID" value="PIK27167.1"/>
    <property type="molecule type" value="Genomic_DNA"/>
</dbReference>
<accession>A0A2G8IUK1</accession>
<protein>
    <submittedName>
        <fullName evidence="2">Uncharacterized protein</fullName>
    </submittedName>
</protein>
<gene>
    <name evidence="2" type="ORF">CTV99_09155</name>
</gene>
<comment type="caution">
    <text evidence="2">The sequence shown here is derived from an EMBL/GenBank/DDBJ whole genome shotgun (WGS) entry which is preliminary data.</text>
</comment>
<evidence type="ECO:0000313" key="2">
    <source>
        <dbReference type="EMBL" id="PIK27167.1"/>
    </source>
</evidence>
<keyword evidence="1" id="KW-0812">Transmembrane</keyword>
<evidence type="ECO:0000313" key="3">
    <source>
        <dbReference type="Proteomes" id="UP000230768"/>
    </source>
</evidence>
<dbReference type="RefSeq" id="WP_099727276.1">
    <property type="nucleotide sequence ID" value="NZ_CP101833.1"/>
</dbReference>
<name>A0A2G8IUK1_BACPU</name>
<keyword evidence="1" id="KW-1133">Transmembrane helix</keyword>
<evidence type="ECO:0000256" key="1">
    <source>
        <dbReference type="SAM" id="Phobius"/>
    </source>
</evidence>
<keyword evidence="1" id="KW-0472">Membrane</keyword>
<feature type="transmembrane region" description="Helical" evidence="1">
    <location>
        <begin position="31"/>
        <end position="49"/>
    </location>
</feature>
<feature type="transmembrane region" description="Helical" evidence="1">
    <location>
        <begin position="5"/>
        <end position="25"/>
    </location>
</feature>
<proteinExistence type="predicted"/>
<sequence>MYKVFIPTVVMIFILWILLQLSFHINIFHNPMNYFIVITLFFLCIQALLKHRQ</sequence>
<dbReference type="Proteomes" id="UP000230768">
    <property type="component" value="Unassembled WGS sequence"/>
</dbReference>
<reference evidence="2 3" key="1">
    <citation type="submission" date="2017-11" db="EMBL/GenBank/DDBJ databases">
        <title>Draft genome sequence of Bacillus pumilus 51_5il from lake Gorkoye (Russia: Novosibirsk region).</title>
        <authorList>
            <person name="Shipova A.A."/>
            <person name="Rozanov A.S."/>
            <person name="Bryanskaya A.V."/>
            <person name="Peltek S.E."/>
        </authorList>
    </citation>
    <scope>NUCLEOTIDE SEQUENCE [LARGE SCALE GENOMIC DNA]</scope>
    <source>
        <strain evidence="2 3">51_5il</strain>
    </source>
</reference>